<dbReference type="PANTHER" id="PTHR11091:SF0">
    <property type="entry name" value="MALATE DEHYDROGENASE"/>
    <property type="match status" value="1"/>
</dbReference>
<dbReference type="InterPro" id="IPR043144">
    <property type="entry name" value="Mal/L-sulf/L-lact_DH-like_ah"/>
</dbReference>
<dbReference type="Pfam" id="PF02615">
    <property type="entry name" value="Ldh_2"/>
    <property type="match status" value="1"/>
</dbReference>
<dbReference type="InterPro" id="IPR003767">
    <property type="entry name" value="Malate/L-lactate_DH-like"/>
</dbReference>
<name>A0ABN2A7U5_9ACTN</name>
<gene>
    <name evidence="3" type="ORF">GCM10009788_17140</name>
</gene>
<evidence type="ECO:0000313" key="4">
    <source>
        <dbReference type="Proteomes" id="UP001500842"/>
    </source>
</evidence>
<proteinExistence type="inferred from homology"/>
<dbReference type="EMBL" id="BAAAOR010000014">
    <property type="protein sequence ID" value="GAA1513209.1"/>
    <property type="molecule type" value="Genomic_DNA"/>
</dbReference>
<sequence>MRLRHDVLEGFLGELYQAYGVSREEAEIVARSQVESNLVGHDSHGVIKTADYLARIEKGHIVPGAPFEVETEGPTTAVVNGNWGFGFVVTDRAMRMAIEKARATGVAGVTIRHQGHVGRLGAYTAMAAEAGLIAVMTADSGLGPKSVTPFGGRERRLGTNPISIAVPSGQSGVVCIDMATAAVASGKLQVAKARGEQVPAGWIVDSEGRGTTDPNAFYEGGALLPVGADQGHKGYGLSFMVEVLSGLLTGLGFGIDPQGRHNDGCFIALFDVERFRPLADLAADVDAFIDFLKATEPAEGFTEILYPGELEERRRRAGSLDGLEIDERTWDELARLAADKGVALPAEVSA</sequence>
<dbReference type="InterPro" id="IPR036111">
    <property type="entry name" value="Mal/L-sulfo/L-lacto_DH-like_sf"/>
</dbReference>
<evidence type="ECO:0000256" key="1">
    <source>
        <dbReference type="ARBA" id="ARBA00006056"/>
    </source>
</evidence>
<organism evidence="3 4">
    <name type="scientific">Nocardioides humi</name>
    <dbReference type="NCBI Taxonomy" id="449461"/>
    <lineage>
        <taxon>Bacteria</taxon>
        <taxon>Bacillati</taxon>
        <taxon>Actinomycetota</taxon>
        <taxon>Actinomycetes</taxon>
        <taxon>Propionibacteriales</taxon>
        <taxon>Nocardioidaceae</taxon>
        <taxon>Nocardioides</taxon>
    </lineage>
</organism>
<reference evidence="3 4" key="1">
    <citation type="journal article" date="2019" name="Int. J. Syst. Evol. Microbiol.">
        <title>The Global Catalogue of Microorganisms (GCM) 10K type strain sequencing project: providing services to taxonomists for standard genome sequencing and annotation.</title>
        <authorList>
            <consortium name="The Broad Institute Genomics Platform"/>
            <consortium name="The Broad Institute Genome Sequencing Center for Infectious Disease"/>
            <person name="Wu L."/>
            <person name="Ma J."/>
        </authorList>
    </citation>
    <scope>NUCLEOTIDE SEQUENCE [LARGE SCALE GENOMIC DNA]</scope>
    <source>
        <strain evidence="3 4">JCM 14942</strain>
    </source>
</reference>
<dbReference type="Proteomes" id="UP001500842">
    <property type="component" value="Unassembled WGS sequence"/>
</dbReference>
<dbReference type="RefSeq" id="WP_141005282.1">
    <property type="nucleotide sequence ID" value="NZ_BAAAOR010000014.1"/>
</dbReference>
<dbReference type="InterPro" id="IPR043143">
    <property type="entry name" value="Mal/L-sulf/L-lact_DH-like_NADP"/>
</dbReference>
<accession>A0ABN2A7U5</accession>
<keyword evidence="2" id="KW-0560">Oxidoreductase</keyword>
<evidence type="ECO:0000313" key="3">
    <source>
        <dbReference type="EMBL" id="GAA1513209.1"/>
    </source>
</evidence>
<protein>
    <submittedName>
        <fullName evidence="3">Ldh family oxidoreductase</fullName>
    </submittedName>
</protein>
<comment type="caution">
    <text evidence="3">The sequence shown here is derived from an EMBL/GenBank/DDBJ whole genome shotgun (WGS) entry which is preliminary data.</text>
</comment>
<evidence type="ECO:0000256" key="2">
    <source>
        <dbReference type="ARBA" id="ARBA00023002"/>
    </source>
</evidence>
<keyword evidence="4" id="KW-1185">Reference proteome</keyword>
<comment type="similarity">
    <text evidence="1">Belongs to the LDH2/MDH2 oxidoreductase family.</text>
</comment>
<dbReference type="SUPFAM" id="SSF89733">
    <property type="entry name" value="L-sulfolactate dehydrogenase-like"/>
    <property type="match status" value="1"/>
</dbReference>
<dbReference type="Gene3D" id="1.10.1530.10">
    <property type="match status" value="1"/>
</dbReference>
<dbReference type="Gene3D" id="3.30.1370.60">
    <property type="entry name" value="Hypothetical oxidoreductase yiak, domain 2"/>
    <property type="match status" value="1"/>
</dbReference>
<dbReference type="PANTHER" id="PTHR11091">
    <property type="entry name" value="OXIDOREDUCTASE-RELATED"/>
    <property type="match status" value="1"/>
</dbReference>